<keyword evidence="3" id="KW-1185">Reference proteome</keyword>
<gene>
    <name evidence="2" type="ORF">DFR36_10325</name>
</gene>
<keyword evidence="1" id="KW-0732">Signal</keyword>
<feature type="chain" id="PRO_5016283517" evidence="1">
    <location>
        <begin position="19"/>
        <end position="356"/>
    </location>
</feature>
<dbReference type="PROSITE" id="PS51257">
    <property type="entry name" value="PROKAR_LIPOPROTEIN"/>
    <property type="match status" value="1"/>
</dbReference>
<dbReference type="OrthoDB" id="5292073at2"/>
<protein>
    <submittedName>
        <fullName evidence="2">Phospholipase/lecithinase/hemolysin</fullName>
    </submittedName>
</protein>
<evidence type="ECO:0000256" key="1">
    <source>
        <dbReference type="SAM" id="SignalP"/>
    </source>
</evidence>
<evidence type="ECO:0000313" key="3">
    <source>
        <dbReference type="Proteomes" id="UP000246483"/>
    </source>
</evidence>
<proteinExistence type="predicted"/>
<name>A0A317RG60_9BURK</name>
<sequence length="356" mass="36966">MKPRLHWAAAAAAALVLAACGGGSDDAPIRSVRVVGDSLSDSGTFGLKYTVQGAAATGAGSTPIWPERVAAQYGQSLCAHYVATPTGFANDASCTNYAVAGGAINFTRAPTAPQSIIQQLKDAGVNGYGQGDLLLVDGGASYAALLGTLLDAGAVQRFLAGGTEGAAQAGGAYMQALAVRFAETIRTHALDRGARHVSILNMPGVTLTPKFRMVLGSIAQSRGEAAAAQAEALFDAWVQAFNARLAAEFAGVGAVRVVDFYGAFKDQYTRPAEYGYTDVRRPACPVTGVDGSGLPTYDMRACTASALSQMTPPAGATGGANWWKTFAFSDSFHPTPYAHQLMGDMVIRDLERAGWR</sequence>
<dbReference type="AlphaFoldDB" id="A0A317RG60"/>
<accession>A0A317RG60</accession>
<dbReference type="RefSeq" id="WP_019372773.1">
    <property type="nucleotide sequence ID" value="NZ_ALEE01000086.1"/>
</dbReference>
<dbReference type="Gene3D" id="3.40.50.1110">
    <property type="entry name" value="SGNH hydrolase"/>
    <property type="match status" value="1"/>
</dbReference>
<dbReference type="InterPro" id="IPR001087">
    <property type="entry name" value="GDSL"/>
</dbReference>
<reference evidence="2 3" key="1">
    <citation type="submission" date="2018-05" db="EMBL/GenBank/DDBJ databases">
        <title>Genomic Encyclopedia of Type Strains, Phase IV (KMG-IV): sequencing the most valuable type-strain genomes for metagenomic binning, comparative biology and taxonomic classification.</title>
        <authorList>
            <person name="Goeker M."/>
        </authorList>
    </citation>
    <scope>NUCLEOTIDE SEQUENCE [LARGE SCALE GENOMIC DNA]</scope>
    <source>
        <strain evidence="2 3">DSM 26006</strain>
    </source>
</reference>
<dbReference type="Proteomes" id="UP000246483">
    <property type="component" value="Unassembled WGS sequence"/>
</dbReference>
<feature type="signal peptide" evidence="1">
    <location>
        <begin position="1"/>
        <end position="18"/>
    </location>
</feature>
<dbReference type="GO" id="GO:0016788">
    <property type="term" value="F:hydrolase activity, acting on ester bonds"/>
    <property type="evidence" value="ECO:0007669"/>
    <property type="project" value="InterPro"/>
</dbReference>
<organism evidence="2 3">
    <name type="scientific">Melaminivora alkalimesophila</name>
    <dbReference type="NCBI Taxonomy" id="1165852"/>
    <lineage>
        <taxon>Bacteria</taxon>
        <taxon>Pseudomonadati</taxon>
        <taxon>Pseudomonadota</taxon>
        <taxon>Betaproteobacteria</taxon>
        <taxon>Burkholderiales</taxon>
        <taxon>Comamonadaceae</taxon>
        <taxon>Melaminivora</taxon>
    </lineage>
</organism>
<dbReference type="Pfam" id="PF00657">
    <property type="entry name" value="Lipase_GDSL"/>
    <property type="match status" value="1"/>
</dbReference>
<evidence type="ECO:0000313" key="2">
    <source>
        <dbReference type="EMBL" id="PWW46750.1"/>
    </source>
</evidence>
<dbReference type="InterPro" id="IPR036514">
    <property type="entry name" value="SGNH_hydro_sf"/>
</dbReference>
<dbReference type="SUPFAM" id="SSF52266">
    <property type="entry name" value="SGNH hydrolase"/>
    <property type="match status" value="1"/>
</dbReference>
<comment type="caution">
    <text evidence="2">The sequence shown here is derived from an EMBL/GenBank/DDBJ whole genome shotgun (WGS) entry which is preliminary data.</text>
</comment>
<dbReference type="EMBL" id="QGUB01000003">
    <property type="protein sequence ID" value="PWW46750.1"/>
    <property type="molecule type" value="Genomic_DNA"/>
</dbReference>